<dbReference type="PANTHER" id="PTHR10845">
    <property type="entry name" value="REGULATOR OF G PROTEIN SIGNALING"/>
    <property type="match status" value="1"/>
</dbReference>
<dbReference type="OrthoDB" id="10257759at2759"/>
<dbReference type="RefSeq" id="XP_002680796.1">
    <property type="nucleotide sequence ID" value="XM_002680750.1"/>
</dbReference>
<evidence type="ECO:0000256" key="1">
    <source>
        <dbReference type="SAM" id="MobiDB-lite"/>
    </source>
</evidence>
<evidence type="ECO:0000313" key="3">
    <source>
        <dbReference type="EMBL" id="EFC48052.1"/>
    </source>
</evidence>
<dbReference type="KEGG" id="ngr:NAEGRDRAFT_46791"/>
<feature type="region of interest" description="Disordered" evidence="1">
    <location>
        <begin position="264"/>
        <end position="288"/>
    </location>
</feature>
<dbReference type="InterPro" id="IPR036305">
    <property type="entry name" value="RGS_sf"/>
</dbReference>
<dbReference type="SUPFAM" id="SSF48097">
    <property type="entry name" value="Regulator of G-protein signaling, RGS"/>
    <property type="match status" value="1"/>
</dbReference>
<sequence length="590" mass="68334">MGRKKKQVTLIDLECYTFCYELIYSDKDTRDCFFDYLITTHNEEAIYFIQKVQQFKKKDLTNNKKAKLAIEIFNCYLKDGGKYELNLSSKDRQHIKEEYEKVGQLDNCETCLLSDNIFTALEQQIHLSLKEANFPHFIKSPKFRELAMKQTTDFLDKIGFRMNAKKIDIIQRLLGSSSSIIASPSTQSLASLDGSMDSFRLSESLTGPIIDPNAFLRGESSNGWKLLDKHSHITVEDFRFMACKVFEKDSKAQDMSKFFQNLVGDPSADSTSRRQSAPNLASKSASYSERSMSLSVNNSPSLQRYNSENNNVRKISIDSSSNVTEYFEDMWTKSEKKTSNYTLYSYDLKTSMFDEADTDVMESLKNIHIFKTEVEYPYNVDFVVETFARSQYRIDFDNMLKESFSLDFMHVHQPPSEGEVRREEVSSSMLQEVWRFSYSLLNLKDRSFIVESSLMYDEQNRAYLLLKKSVDNVIIDDSDCVRGRLLQLMVFERKEKEKTIMTDFVVLDMKDSVNNIIFENCVAKRAKEFYDKGMSALKANMELIKHNFPTPSDSDRILETLVNNNKCGYCKLGFKLRTNNNSDLDDLDDL</sequence>
<organism evidence="4">
    <name type="scientific">Naegleria gruberi</name>
    <name type="common">Amoeba</name>
    <dbReference type="NCBI Taxonomy" id="5762"/>
    <lineage>
        <taxon>Eukaryota</taxon>
        <taxon>Discoba</taxon>
        <taxon>Heterolobosea</taxon>
        <taxon>Tetramitia</taxon>
        <taxon>Eutetramitia</taxon>
        <taxon>Vahlkampfiidae</taxon>
        <taxon>Naegleria</taxon>
    </lineage>
</organism>
<dbReference type="PANTHER" id="PTHR10845:SF192">
    <property type="entry name" value="DOUBLE HIT, ISOFORM B"/>
    <property type="match status" value="1"/>
</dbReference>
<evidence type="ECO:0000259" key="2">
    <source>
        <dbReference type="PROSITE" id="PS50132"/>
    </source>
</evidence>
<dbReference type="EMBL" id="GG738852">
    <property type="protein sequence ID" value="EFC48052.1"/>
    <property type="molecule type" value="Genomic_DNA"/>
</dbReference>
<dbReference type="CDD" id="cd07440">
    <property type="entry name" value="RGS"/>
    <property type="match status" value="1"/>
</dbReference>
<dbReference type="Gene3D" id="1.10.167.10">
    <property type="entry name" value="Regulator of G-protein Signalling 4, domain 2"/>
    <property type="match status" value="1"/>
</dbReference>
<dbReference type="InterPro" id="IPR023393">
    <property type="entry name" value="START-like_dom_sf"/>
</dbReference>
<dbReference type="InterPro" id="IPR016137">
    <property type="entry name" value="RGS"/>
</dbReference>
<name>D2V557_NAEGR</name>
<dbReference type="GeneID" id="8849666"/>
<dbReference type="OMA" id="MLQEVWR"/>
<feature type="compositionally biased region" description="Polar residues" evidence="1">
    <location>
        <begin position="268"/>
        <end position="288"/>
    </location>
</feature>
<protein>
    <submittedName>
        <fullName evidence="3">Predicted protein</fullName>
    </submittedName>
</protein>
<dbReference type="Pfam" id="PF00615">
    <property type="entry name" value="RGS"/>
    <property type="match status" value="1"/>
</dbReference>
<evidence type="ECO:0000313" key="4">
    <source>
        <dbReference type="Proteomes" id="UP000006671"/>
    </source>
</evidence>
<dbReference type="SMART" id="SM00315">
    <property type="entry name" value="RGS"/>
    <property type="match status" value="1"/>
</dbReference>
<dbReference type="VEuPathDB" id="AmoebaDB:NAEGRDRAFT_46791"/>
<dbReference type="InParanoid" id="D2V557"/>
<dbReference type="Gene3D" id="3.30.530.20">
    <property type="match status" value="1"/>
</dbReference>
<dbReference type="InterPro" id="IPR044926">
    <property type="entry name" value="RGS_subdomain_2"/>
</dbReference>
<dbReference type="SUPFAM" id="SSF55961">
    <property type="entry name" value="Bet v1-like"/>
    <property type="match status" value="1"/>
</dbReference>
<proteinExistence type="predicted"/>
<dbReference type="AlphaFoldDB" id="D2V557"/>
<dbReference type="Proteomes" id="UP000006671">
    <property type="component" value="Unassembled WGS sequence"/>
</dbReference>
<gene>
    <name evidence="3" type="ORF">NAEGRDRAFT_46791</name>
</gene>
<feature type="domain" description="RGS" evidence="2">
    <location>
        <begin position="19"/>
        <end position="147"/>
    </location>
</feature>
<accession>D2V557</accession>
<dbReference type="PROSITE" id="PS50132">
    <property type="entry name" value="RGS"/>
    <property type="match status" value="1"/>
</dbReference>
<keyword evidence="4" id="KW-1185">Reference proteome</keyword>
<reference evidence="3 4" key="1">
    <citation type="journal article" date="2010" name="Cell">
        <title>The genome of Naegleria gruberi illuminates early eukaryotic versatility.</title>
        <authorList>
            <person name="Fritz-Laylin L.K."/>
            <person name="Prochnik S.E."/>
            <person name="Ginger M.L."/>
            <person name="Dacks J.B."/>
            <person name="Carpenter M.L."/>
            <person name="Field M.C."/>
            <person name="Kuo A."/>
            <person name="Paredez A."/>
            <person name="Chapman J."/>
            <person name="Pham J."/>
            <person name="Shu S."/>
            <person name="Neupane R."/>
            <person name="Cipriano M."/>
            <person name="Mancuso J."/>
            <person name="Tu H."/>
            <person name="Salamov A."/>
            <person name="Lindquist E."/>
            <person name="Shapiro H."/>
            <person name="Lucas S."/>
            <person name="Grigoriev I.V."/>
            <person name="Cande W.Z."/>
            <person name="Fulton C."/>
            <person name="Rokhsar D.S."/>
            <person name="Dawson S.C."/>
        </authorList>
    </citation>
    <scope>NUCLEOTIDE SEQUENCE [LARGE SCALE GENOMIC DNA]</scope>
    <source>
        <strain evidence="3 4">NEG-M</strain>
    </source>
</reference>